<feature type="coiled-coil region" evidence="12">
    <location>
        <begin position="244"/>
        <end position="300"/>
    </location>
</feature>
<feature type="transmembrane region" description="Helical" evidence="13">
    <location>
        <begin position="218"/>
        <end position="241"/>
    </location>
</feature>
<dbReference type="InterPro" id="IPR021796">
    <property type="entry name" value="Tll0287-like_dom"/>
</dbReference>
<evidence type="ECO:0000313" key="15">
    <source>
        <dbReference type="EMBL" id="QTA81780.1"/>
    </source>
</evidence>
<dbReference type="InterPro" id="IPR005467">
    <property type="entry name" value="His_kinase_dom"/>
</dbReference>
<feature type="domain" description="Histidine kinase" evidence="14">
    <location>
        <begin position="483"/>
        <end position="706"/>
    </location>
</feature>
<dbReference type="InterPro" id="IPR029016">
    <property type="entry name" value="GAF-like_dom_sf"/>
</dbReference>
<dbReference type="GO" id="GO:0005524">
    <property type="term" value="F:ATP binding"/>
    <property type="evidence" value="ECO:0007669"/>
    <property type="project" value="UniProtKB-KW"/>
</dbReference>
<evidence type="ECO:0000259" key="14">
    <source>
        <dbReference type="PROSITE" id="PS50109"/>
    </source>
</evidence>
<evidence type="ECO:0000256" key="3">
    <source>
        <dbReference type="ARBA" id="ARBA00012438"/>
    </source>
</evidence>
<organism evidence="15 16">
    <name type="scientific">Desulfonema limicola</name>
    <dbReference type="NCBI Taxonomy" id="45656"/>
    <lineage>
        <taxon>Bacteria</taxon>
        <taxon>Pseudomonadati</taxon>
        <taxon>Thermodesulfobacteriota</taxon>
        <taxon>Desulfobacteria</taxon>
        <taxon>Desulfobacterales</taxon>
        <taxon>Desulfococcaceae</taxon>
        <taxon>Desulfonema</taxon>
    </lineage>
</organism>
<dbReference type="InterPro" id="IPR050736">
    <property type="entry name" value="Sensor_HK_Regulatory"/>
</dbReference>
<evidence type="ECO:0000256" key="6">
    <source>
        <dbReference type="ARBA" id="ARBA00022741"/>
    </source>
</evidence>
<evidence type="ECO:0000313" key="16">
    <source>
        <dbReference type="Proteomes" id="UP000663720"/>
    </source>
</evidence>
<dbReference type="CDD" id="cd00082">
    <property type="entry name" value="HisKA"/>
    <property type="match status" value="1"/>
</dbReference>
<keyword evidence="5" id="KW-0808">Transferase</keyword>
<dbReference type="GO" id="GO:0016020">
    <property type="term" value="C:membrane"/>
    <property type="evidence" value="ECO:0007669"/>
    <property type="project" value="UniProtKB-SubCell"/>
</dbReference>
<dbReference type="PROSITE" id="PS50109">
    <property type="entry name" value="HIS_KIN"/>
    <property type="match status" value="1"/>
</dbReference>
<dbReference type="KEGG" id="dli:dnl_41290"/>
<keyword evidence="6" id="KW-0547">Nucleotide-binding</keyword>
<feature type="transmembrane region" description="Helical" evidence="13">
    <location>
        <begin position="20"/>
        <end position="40"/>
    </location>
</feature>
<keyword evidence="8" id="KW-0067">ATP-binding</keyword>
<keyword evidence="13" id="KW-0812">Transmembrane</keyword>
<dbReference type="Gene3D" id="1.10.287.130">
    <property type="match status" value="1"/>
</dbReference>
<dbReference type="RefSeq" id="WP_207687775.1">
    <property type="nucleotide sequence ID" value="NZ_CP061799.1"/>
</dbReference>
<dbReference type="EMBL" id="CP061799">
    <property type="protein sequence ID" value="QTA81780.1"/>
    <property type="molecule type" value="Genomic_DNA"/>
</dbReference>
<dbReference type="Proteomes" id="UP000663720">
    <property type="component" value="Chromosome"/>
</dbReference>
<dbReference type="SMART" id="SM00388">
    <property type="entry name" value="HisKA"/>
    <property type="match status" value="1"/>
</dbReference>
<evidence type="ECO:0000256" key="10">
    <source>
        <dbReference type="ARBA" id="ARBA00023136"/>
    </source>
</evidence>
<dbReference type="FunFam" id="1.10.287.130:FF:000038">
    <property type="entry name" value="Sensory transduction histidine kinase"/>
    <property type="match status" value="1"/>
</dbReference>
<dbReference type="InterPro" id="IPR004358">
    <property type="entry name" value="Sig_transdc_His_kin-like_C"/>
</dbReference>
<dbReference type="SMART" id="SM00387">
    <property type="entry name" value="HATPase_c"/>
    <property type="match status" value="1"/>
</dbReference>
<sequence>MSRPDINYLNKRLAPLNKAGVLVFIVWSFLAGGSLGWNIIHEKNKNYELIKNNVQSVFNKNLSLRQWAASHGGVYVPADERTPPNPYLIYVDNRDIITPSGRHLTLMNPAYMMRQIMSDYAQLYGVKGSLTSLKPLNPANAPDKWEKNALLGFENGIKELSETAFIDNQLYFRLIEPVFAEKECLKCHRHQGYKVNDVIGAMVISIPIESYRILHKKAIIIMSLTHSILWFLGAAAIFFYLEKIKKWTVSIITAEEELKQHRENLEELVADRTMDFFMANEQLQIEIKDRKRTEEDLRIRLETLVSLNKMNDFTKEEVAEYVLNECVMLTKSEIGILCLDIHEQDNFACTWSRAFIKKSCILDTIESCPDAQKMLWLEGMKEKEPFIVNNYNDNLSSDKDNPGNCMKIQRYMTIPVLDKDQAVAVAAVANKQDDYNRSDINQVTLLLDAMWKHIKKEEIAQELLSAKEAAEAASRAKSEFLANMSHEIRTPMNAIMGFTELLEKRIKDETGQQYLLSIRSAGKSLLGLICDILDLSKIESGKLSLEYSEVNLIAVLNEIQDIFSHKIKEKGLDFKLETDKALSGSIIFDEVRLRQILLNLVGNAVKFTHSGYVKLIVECEYPYGESRFADIMFAVEDTGIGISEDQRDIIFKAFEQQKGQAHAYFGGTGLGLAITKRLTEMLNGEIYITGEPGKGSIFYLTFRKVELLPEIICNNNQDFIINTEDAQGLLNLEYQEPPAQAFSPGTFENLPELAGILEHNIQRCNEIANILTINEVEDFANEMKVLGEKYNYVQLSCWSEMLAKQAVNFDMEALPQTLEQFEQIIKNLRTNHKGIDYCSL</sequence>
<evidence type="ECO:0000256" key="1">
    <source>
        <dbReference type="ARBA" id="ARBA00000085"/>
    </source>
</evidence>
<proteinExistence type="predicted"/>
<evidence type="ECO:0000256" key="7">
    <source>
        <dbReference type="ARBA" id="ARBA00022777"/>
    </source>
</evidence>
<dbReference type="Pfam" id="PF13185">
    <property type="entry name" value="GAF_2"/>
    <property type="match status" value="1"/>
</dbReference>
<evidence type="ECO:0000256" key="12">
    <source>
        <dbReference type="SAM" id="Coils"/>
    </source>
</evidence>
<accession>A0A975GHQ2</accession>
<evidence type="ECO:0000256" key="13">
    <source>
        <dbReference type="SAM" id="Phobius"/>
    </source>
</evidence>
<keyword evidence="9" id="KW-0902">Two-component regulatory system</keyword>
<comment type="subcellular location">
    <subcellularLocation>
        <location evidence="2">Membrane</location>
    </subcellularLocation>
</comment>
<dbReference type="FunFam" id="3.30.565.10:FF:000010">
    <property type="entry name" value="Sensor histidine kinase RcsC"/>
    <property type="match status" value="1"/>
</dbReference>
<keyword evidence="16" id="KW-1185">Reference proteome</keyword>
<comment type="catalytic activity">
    <reaction evidence="1">
        <text>ATP + protein L-histidine = ADP + protein N-phospho-L-histidine.</text>
        <dbReference type="EC" id="2.7.13.3"/>
    </reaction>
</comment>
<evidence type="ECO:0000256" key="11">
    <source>
        <dbReference type="ARBA" id="ARBA00023306"/>
    </source>
</evidence>
<dbReference type="SUPFAM" id="SSF55874">
    <property type="entry name" value="ATPase domain of HSP90 chaperone/DNA topoisomerase II/histidine kinase"/>
    <property type="match status" value="1"/>
</dbReference>
<dbReference type="EC" id="2.7.13.3" evidence="3"/>
<dbReference type="InterPro" id="IPR003018">
    <property type="entry name" value="GAF"/>
</dbReference>
<keyword evidence="13" id="KW-1133">Transmembrane helix</keyword>
<dbReference type="PANTHER" id="PTHR43711:SF26">
    <property type="entry name" value="SENSOR HISTIDINE KINASE RCSC"/>
    <property type="match status" value="1"/>
</dbReference>
<dbReference type="SUPFAM" id="SSF55781">
    <property type="entry name" value="GAF domain-like"/>
    <property type="match status" value="1"/>
</dbReference>
<evidence type="ECO:0000256" key="8">
    <source>
        <dbReference type="ARBA" id="ARBA00022840"/>
    </source>
</evidence>
<name>A0A975GHQ2_9BACT</name>
<evidence type="ECO:0000256" key="5">
    <source>
        <dbReference type="ARBA" id="ARBA00022679"/>
    </source>
</evidence>
<evidence type="ECO:0000256" key="9">
    <source>
        <dbReference type="ARBA" id="ARBA00023012"/>
    </source>
</evidence>
<keyword evidence="4" id="KW-0597">Phosphoprotein</keyword>
<keyword evidence="7 15" id="KW-0418">Kinase</keyword>
<dbReference type="CDD" id="cd16922">
    <property type="entry name" value="HATPase_EvgS-ArcB-TorS-like"/>
    <property type="match status" value="1"/>
</dbReference>
<keyword evidence="10 13" id="KW-0472">Membrane</keyword>
<dbReference type="Pfam" id="PF02518">
    <property type="entry name" value="HATPase_c"/>
    <property type="match status" value="1"/>
</dbReference>
<dbReference type="Gene3D" id="3.30.450.40">
    <property type="match status" value="1"/>
</dbReference>
<dbReference type="PANTHER" id="PTHR43711">
    <property type="entry name" value="TWO-COMPONENT HISTIDINE KINASE"/>
    <property type="match status" value="1"/>
</dbReference>
<dbReference type="SUPFAM" id="SSF47384">
    <property type="entry name" value="Homodimeric domain of signal transducing histidine kinase"/>
    <property type="match status" value="1"/>
</dbReference>
<dbReference type="Gene3D" id="3.30.565.10">
    <property type="entry name" value="Histidine kinase-like ATPase, C-terminal domain"/>
    <property type="match status" value="1"/>
</dbReference>
<dbReference type="InterPro" id="IPR036890">
    <property type="entry name" value="HATPase_C_sf"/>
</dbReference>
<protein>
    <recommendedName>
        <fullName evidence="3">histidine kinase</fullName>
        <ecNumber evidence="3">2.7.13.3</ecNumber>
    </recommendedName>
</protein>
<dbReference type="AlphaFoldDB" id="A0A975GHQ2"/>
<dbReference type="InterPro" id="IPR003594">
    <property type="entry name" value="HATPase_dom"/>
</dbReference>
<keyword evidence="12" id="KW-0175">Coiled coil</keyword>
<keyword evidence="11" id="KW-0131">Cell cycle</keyword>
<evidence type="ECO:0000256" key="4">
    <source>
        <dbReference type="ARBA" id="ARBA00022553"/>
    </source>
</evidence>
<dbReference type="GO" id="GO:0000155">
    <property type="term" value="F:phosphorelay sensor kinase activity"/>
    <property type="evidence" value="ECO:0007669"/>
    <property type="project" value="InterPro"/>
</dbReference>
<dbReference type="PRINTS" id="PR00344">
    <property type="entry name" value="BCTRLSENSOR"/>
</dbReference>
<dbReference type="Pfam" id="PF11845">
    <property type="entry name" value="Tll0287-like"/>
    <property type="match status" value="1"/>
</dbReference>
<dbReference type="Pfam" id="PF00512">
    <property type="entry name" value="HisKA"/>
    <property type="match status" value="1"/>
</dbReference>
<dbReference type="InterPro" id="IPR003661">
    <property type="entry name" value="HisK_dim/P_dom"/>
</dbReference>
<reference evidence="15" key="1">
    <citation type="journal article" date="2021" name="Microb. Physiol.">
        <title>Proteogenomic Insights into the Physiology of Marine, Sulfate-Reducing, Filamentous Desulfonema limicola and Desulfonema magnum.</title>
        <authorList>
            <person name="Schnaars V."/>
            <person name="Wohlbrand L."/>
            <person name="Scheve S."/>
            <person name="Hinrichs C."/>
            <person name="Reinhardt R."/>
            <person name="Rabus R."/>
        </authorList>
    </citation>
    <scope>NUCLEOTIDE SEQUENCE</scope>
    <source>
        <strain evidence="15">5ac10</strain>
    </source>
</reference>
<gene>
    <name evidence="15" type="ORF">dnl_41290</name>
</gene>
<evidence type="ECO:0000256" key="2">
    <source>
        <dbReference type="ARBA" id="ARBA00004370"/>
    </source>
</evidence>
<dbReference type="InterPro" id="IPR036097">
    <property type="entry name" value="HisK_dim/P_sf"/>
</dbReference>